<gene>
    <name evidence="2" type="ORF">METZ01_LOCUS290119</name>
</gene>
<evidence type="ECO:0000313" key="2">
    <source>
        <dbReference type="EMBL" id="SVC37265.1"/>
    </source>
</evidence>
<proteinExistence type="predicted"/>
<keyword evidence="1" id="KW-0812">Transmembrane</keyword>
<protein>
    <submittedName>
        <fullName evidence="2">Uncharacterized protein</fullName>
    </submittedName>
</protein>
<dbReference type="Pfam" id="PF13398">
    <property type="entry name" value="Peptidase_M50B"/>
    <property type="match status" value="1"/>
</dbReference>
<feature type="transmembrane region" description="Helical" evidence="1">
    <location>
        <begin position="115"/>
        <end position="138"/>
    </location>
</feature>
<sequence>MSQLISSLINALKWPLAIASLAALPGSVYALIDEIEQISDDYSTAEPLLIGFAAYMVLWTVFLRSRSRRHGSFWSTFEHELTHILFTVLSFGRVRGLVASHREGGLMQHEGGGNWLIAVSPYFFPTLAVPTLLIMLALEGEALEIARITLGVIVAYHLTSTYRETHRQQTDLQIVGFGFAWCFLPTANLMSYGLVLGMSGRGLDALGPFGNSVWDHSRDIGFSVQEFIQGLL</sequence>
<feature type="transmembrane region" description="Helical" evidence="1">
    <location>
        <begin position="44"/>
        <end position="63"/>
    </location>
</feature>
<feature type="transmembrane region" description="Helical" evidence="1">
    <location>
        <begin position="174"/>
        <end position="195"/>
    </location>
</feature>
<reference evidence="2" key="1">
    <citation type="submission" date="2018-05" db="EMBL/GenBank/DDBJ databases">
        <authorList>
            <person name="Lanie J.A."/>
            <person name="Ng W.-L."/>
            <person name="Kazmierczak K.M."/>
            <person name="Andrzejewski T.M."/>
            <person name="Davidsen T.M."/>
            <person name="Wayne K.J."/>
            <person name="Tettelin H."/>
            <person name="Glass J.I."/>
            <person name="Rusch D."/>
            <person name="Podicherti R."/>
            <person name="Tsui H.-C.T."/>
            <person name="Winkler M.E."/>
        </authorList>
    </citation>
    <scope>NUCLEOTIDE SEQUENCE</scope>
</reference>
<dbReference type="EMBL" id="UINC01087689">
    <property type="protein sequence ID" value="SVC37265.1"/>
    <property type="molecule type" value="Genomic_DNA"/>
</dbReference>
<evidence type="ECO:0000256" key="1">
    <source>
        <dbReference type="SAM" id="Phobius"/>
    </source>
</evidence>
<keyword evidence="1" id="KW-1133">Transmembrane helix</keyword>
<dbReference type="AlphaFoldDB" id="A0A382LND7"/>
<keyword evidence="1" id="KW-0472">Membrane</keyword>
<feature type="transmembrane region" description="Helical" evidence="1">
    <location>
        <begin position="12"/>
        <end position="32"/>
    </location>
</feature>
<feature type="transmembrane region" description="Helical" evidence="1">
    <location>
        <begin position="144"/>
        <end position="162"/>
    </location>
</feature>
<dbReference type="InterPro" id="IPR049500">
    <property type="entry name" value="Peptidase_M50B-like"/>
</dbReference>
<accession>A0A382LND7</accession>
<name>A0A382LND7_9ZZZZ</name>
<organism evidence="2">
    <name type="scientific">marine metagenome</name>
    <dbReference type="NCBI Taxonomy" id="408172"/>
    <lineage>
        <taxon>unclassified sequences</taxon>
        <taxon>metagenomes</taxon>
        <taxon>ecological metagenomes</taxon>
    </lineage>
</organism>